<dbReference type="AlphaFoldDB" id="G5H6M8"/>
<dbReference type="PATRIC" id="fig|742725.3.peg.638"/>
<dbReference type="EMBL" id="ADLD01000008">
    <property type="protein sequence ID" value="EHB92875.1"/>
    <property type="molecule type" value="Genomic_DNA"/>
</dbReference>
<feature type="domain" description="Bacterial sugar transferase" evidence="2">
    <location>
        <begin position="141"/>
        <end position="378"/>
    </location>
</feature>
<keyword evidence="4" id="KW-1185">Reference proteome</keyword>
<evidence type="ECO:0000313" key="3">
    <source>
        <dbReference type="EMBL" id="EHB92875.1"/>
    </source>
</evidence>
<comment type="caution">
    <text evidence="3">The sequence shown here is derived from an EMBL/GenBank/DDBJ whole genome shotgun (WGS) entry which is preliminary data.</text>
</comment>
<gene>
    <name evidence="3" type="ORF">HMPREF9450_00588</name>
</gene>
<dbReference type="HOGENOM" id="CLU_024920_1_3_10"/>
<dbReference type="OrthoDB" id="9808602at2"/>
<name>G5H6M8_9BACT</name>
<dbReference type="PANTHER" id="PTHR30576:SF0">
    <property type="entry name" value="UNDECAPRENYL-PHOSPHATE N-ACETYLGALACTOSAMINYL 1-PHOSPHATE TRANSFERASE-RELATED"/>
    <property type="match status" value="1"/>
</dbReference>
<dbReference type="Proteomes" id="UP000006008">
    <property type="component" value="Unassembled WGS sequence"/>
</dbReference>
<evidence type="ECO:0000256" key="1">
    <source>
        <dbReference type="ARBA" id="ARBA00006464"/>
    </source>
</evidence>
<dbReference type="InterPro" id="IPR003362">
    <property type="entry name" value="Bact_transf"/>
</dbReference>
<proteinExistence type="inferred from homology"/>
<comment type="similarity">
    <text evidence="1">Belongs to the bacterial sugar transferase family.</text>
</comment>
<dbReference type="RefSeq" id="WP_009133394.1">
    <property type="nucleotide sequence ID" value="NZ_CP102250.1"/>
</dbReference>
<dbReference type="GeneID" id="92816399"/>
<organism evidence="3 4">
    <name type="scientific">Alistipes indistinctus YIT 12060</name>
    <dbReference type="NCBI Taxonomy" id="742725"/>
    <lineage>
        <taxon>Bacteria</taxon>
        <taxon>Pseudomonadati</taxon>
        <taxon>Bacteroidota</taxon>
        <taxon>Bacteroidia</taxon>
        <taxon>Bacteroidales</taxon>
        <taxon>Rikenellaceae</taxon>
        <taxon>Alistipes</taxon>
    </lineage>
</organism>
<dbReference type="eggNOG" id="COG2148">
    <property type="taxonomic scope" value="Bacteria"/>
</dbReference>
<dbReference type="Pfam" id="PF02397">
    <property type="entry name" value="Bac_transf"/>
    <property type="match status" value="1"/>
</dbReference>
<evidence type="ECO:0000259" key="2">
    <source>
        <dbReference type="Pfam" id="PF02397"/>
    </source>
</evidence>
<dbReference type="PANTHER" id="PTHR30576">
    <property type="entry name" value="COLANIC BIOSYNTHESIS UDP-GLUCOSE LIPID CARRIER TRANSFERASE"/>
    <property type="match status" value="1"/>
</dbReference>
<protein>
    <recommendedName>
        <fullName evidence="2">Bacterial sugar transferase domain-containing protein</fullName>
    </recommendedName>
</protein>
<accession>G5H6M8</accession>
<dbReference type="GO" id="GO:0016780">
    <property type="term" value="F:phosphotransferase activity, for other substituted phosphate groups"/>
    <property type="evidence" value="ECO:0007669"/>
    <property type="project" value="TreeGrafter"/>
</dbReference>
<reference evidence="3 4" key="1">
    <citation type="submission" date="2011-08" db="EMBL/GenBank/DDBJ databases">
        <title>The Genome Sequence of Alistipes indistinctus YIT 12060.</title>
        <authorList>
            <consortium name="The Broad Institute Genome Sequencing Platform"/>
            <person name="Earl A."/>
            <person name="Ward D."/>
            <person name="Feldgarden M."/>
            <person name="Gevers D."/>
            <person name="Morotomi M."/>
            <person name="Young S.K."/>
            <person name="Zeng Q."/>
            <person name="Gargeya S."/>
            <person name="Fitzgerald M."/>
            <person name="Haas B."/>
            <person name="Abouelleil A."/>
            <person name="Alvarado L."/>
            <person name="Arachchi H.M."/>
            <person name="Berlin A."/>
            <person name="Brown A."/>
            <person name="Chapman S.B."/>
            <person name="Chen Z."/>
            <person name="Dunbar C."/>
            <person name="Freedman E."/>
            <person name="Gearin G."/>
            <person name="Gellesch M."/>
            <person name="Goldberg J."/>
            <person name="Griggs A."/>
            <person name="Gujja S."/>
            <person name="Heiman D."/>
            <person name="Howarth C."/>
            <person name="Larson L."/>
            <person name="Lui A."/>
            <person name="MacDonald P.J.P."/>
            <person name="Montmayeur A."/>
            <person name="Murphy C."/>
            <person name="Neiman D."/>
            <person name="Pearson M."/>
            <person name="Priest M."/>
            <person name="Roberts A."/>
            <person name="Saif S."/>
            <person name="Shea T."/>
            <person name="Shenoy N."/>
            <person name="Sisk P."/>
            <person name="Stolte C."/>
            <person name="Sykes S."/>
            <person name="Wortman J."/>
            <person name="Nusbaum C."/>
            <person name="Birren B."/>
        </authorList>
    </citation>
    <scope>NUCLEOTIDE SEQUENCE [LARGE SCALE GENOMIC DNA]</scope>
    <source>
        <strain evidence="3 4">YIT 12060</strain>
    </source>
</reference>
<evidence type="ECO:0000313" key="4">
    <source>
        <dbReference type="Proteomes" id="UP000006008"/>
    </source>
</evidence>
<dbReference type="STRING" id="742725.HMPREF9450_00588"/>
<sequence>MPLEFWYIGTDGHCARHFGSLLHAELHVFPDVEDALGNNSKGPVIALWEGHSPDDDLDAIERLKKENSQLQLILVAGALSSKERAAYLHAGATAALAPDTDRESLEGITRMLANTFLQGRTDVQPGEPAQTAGNYRIPPGKRLFDIAASGMGLLLLSPLLLITAAAIRIESRGAVIYRSKRVGSNYRVFDFFKFRSMYSEADLALKDLKVLNQYREAELANSFTAPQRNQGSAHIDSAMLISDDCVISENAFISQATSEKKNAFVKLENDPRVTRVGRFIRKYSIDELPQLFNILRGDMSVVGNRPLPLYEAERLTGDEYIDRFMGPAGLTGLWQVEKRGGAGKLSAEERKQLDIEYAKHYSPWMDLRIILKTFLAFVQKEDV</sequence>